<organism evidence="7">
    <name type="scientific">freshwater metagenome</name>
    <dbReference type="NCBI Taxonomy" id="449393"/>
    <lineage>
        <taxon>unclassified sequences</taxon>
        <taxon>metagenomes</taxon>
        <taxon>ecological metagenomes</taxon>
    </lineage>
</organism>
<proteinExistence type="predicted"/>
<evidence type="ECO:0000256" key="6">
    <source>
        <dbReference type="ARBA" id="ARBA00022842"/>
    </source>
</evidence>
<dbReference type="SUPFAM" id="SSF56655">
    <property type="entry name" value="Carbohydrate phosphatase"/>
    <property type="match status" value="1"/>
</dbReference>
<evidence type="ECO:0000256" key="3">
    <source>
        <dbReference type="ARBA" id="ARBA00013106"/>
    </source>
</evidence>
<evidence type="ECO:0000256" key="2">
    <source>
        <dbReference type="ARBA" id="ARBA00001946"/>
    </source>
</evidence>
<sequence>MTPTSANEALVVAKQLARAAGDMALAGRKAGLHNVQTKSTGTDMVTEFDRASEAMIFDGLRTLRPLDSVVGEEGAAHSGESDITWFIDPIDGTTNFLYALPNWAVSIGVADKDGPLAGVVYIPALDEMFTATRGGGAFLNDQTIHCNAIEDISQALVCTGFSYSAGARTIQAQRVSRMIHDIRDIRRFGAASIDLCFVACGRLDAYFEENLFPWDIAAGELIAREAGCLSGDFSGGPVRPAELLVSPPGIFRPLSALITAASSDNE</sequence>
<dbReference type="GO" id="GO:0006020">
    <property type="term" value="P:inositol metabolic process"/>
    <property type="evidence" value="ECO:0007669"/>
    <property type="project" value="TreeGrafter"/>
</dbReference>
<dbReference type="InterPro" id="IPR033942">
    <property type="entry name" value="IMPase"/>
</dbReference>
<dbReference type="GO" id="GO:0007165">
    <property type="term" value="P:signal transduction"/>
    <property type="evidence" value="ECO:0007669"/>
    <property type="project" value="TreeGrafter"/>
</dbReference>
<dbReference type="GO" id="GO:0008934">
    <property type="term" value="F:inositol monophosphate 1-phosphatase activity"/>
    <property type="evidence" value="ECO:0007669"/>
    <property type="project" value="InterPro"/>
</dbReference>
<reference evidence="7" key="1">
    <citation type="submission" date="2020-05" db="EMBL/GenBank/DDBJ databases">
        <authorList>
            <person name="Chiriac C."/>
            <person name="Salcher M."/>
            <person name="Ghai R."/>
            <person name="Kavagutti S V."/>
        </authorList>
    </citation>
    <scope>NUCLEOTIDE SEQUENCE</scope>
</reference>
<evidence type="ECO:0000256" key="1">
    <source>
        <dbReference type="ARBA" id="ARBA00001033"/>
    </source>
</evidence>
<dbReference type="PRINTS" id="PR00377">
    <property type="entry name" value="IMPHPHTASES"/>
</dbReference>
<dbReference type="AlphaFoldDB" id="A0A6J6K471"/>
<evidence type="ECO:0000256" key="4">
    <source>
        <dbReference type="ARBA" id="ARBA00022723"/>
    </source>
</evidence>
<gene>
    <name evidence="7" type="ORF">UFOPK2166_00432</name>
</gene>
<dbReference type="Pfam" id="PF00459">
    <property type="entry name" value="Inositol_P"/>
    <property type="match status" value="1"/>
</dbReference>
<dbReference type="PANTHER" id="PTHR20854">
    <property type="entry name" value="INOSITOL MONOPHOSPHATASE"/>
    <property type="match status" value="1"/>
</dbReference>
<name>A0A6J6K471_9ZZZZ</name>
<keyword evidence="6" id="KW-0460">Magnesium</keyword>
<dbReference type="PANTHER" id="PTHR20854:SF4">
    <property type="entry name" value="INOSITOL-1-MONOPHOSPHATASE-RELATED"/>
    <property type="match status" value="1"/>
</dbReference>
<keyword evidence="4" id="KW-0479">Metal-binding</keyword>
<keyword evidence="5" id="KW-0378">Hydrolase</keyword>
<dbReference type="PROSITE" id="PS00629">
    <property type="entry name" value="IMP_1"/>
    <property type="match status" value="1"/>
</dbReference>
<evidence type="ECO:0000256" key="5">
    <source>
        <dbReference type="ARBA" id="ARBA00022801"/>
    </source>
</evidence>
<dbReference type="FunFam" id="3.30.540.10:FF:000003">
    <property type="entry name" value="Inositol-1-monophosphatase"/>
    <property type="match status" value="1"/>
</dbReference>
<dbReference type="GO" id="GO:0046872">
    <property type="term" value="F:metal ion binding"/>
    <property type="evidence" value="ECO:0007669"/>
    <property type="project" value="UniProtKB-KW"/>
</dbReference>
<accession>A0A6J6K471</accession>
<dbReference type="EMBL" id="CAEZWB010000036">
    <property type="protein sequence ID" value="CAB4644192.1"/>
    <property type="molecule type" value="Genomic_DNA"/>
</dbReference>
<dbReference type="CDD" id="cd01639">
    <property type="entry name" value="IMPase"/>
    <property type="match status" value="1"/>
</dbReference>
<dbReference type="Gene3D" id="3.30.540.10">
    <property type="entry name" value="Fructose-1,6-Bisphosphatase, subunit A, domain 1"/>
    <property type="match status" value="1"/>
</dbReference>
<comment type="catalytic activity">
    <reaction evidence="1">
        <text>a myo-inositol phosphate + H2O = myo-inositol + phosphate</text>
        <dbReference type="Rhea" id="RHEA:24056"/>
        <dbReference type="ChEBI" id="CHEBI:15377"/>
        <dbReference type="ChEBI" id="CHEBI:17268"/>
        <dbReference type="ChEBI" id="CHEBI:43474"/>
        <dbReference type="ChEBI" id="CHEBI:84139"/>
        <dbReference type="EC" id="3.1.3.25"/>
    </reaction>
</comment>
<dbReference type="Gene3D" id="3.40.190.80">
    <property type="match status" value="1"/>
</dbReference>
<dbReference type="InterPro" id="IPR020583">
    <property type="entry name" value="Inositol_monoP_metal-BS"/>
</dbReference>
<dbReference type="InterPro" id="IPR000760">
    <property type="entry name" value="Inositol_monophosphatase-like"/>
</dbReference>
<protein>
    <recommendedName>
        <fullName evidence="3">inositol-phosphate phosphatase</fullName>
        <ecNumber evidence="3">3.1.3.25</ecNumber>
    </recommendedName>
</protein>
<comment type="cofactor">
    <cofactor evidence="2">
        <name>Mg(2+)</name>
        <dbReference type="ChEBI" id="CHEBI:18420"/>
    </cofactor>
</comment>
<dbReference type="EC" id="3.1.3.25" evidence="3"/>
<evidence type="ECO:0000313" key="7">
    <source>
        <dbReference type="EMBL" id="CAB4644192.1"/>
    </source>
</evidence>